<dbReference type="SUPFAM" id="SSF55239">
    <property type="entry name" value="RuBisCO, small subunit"/>
    <property type="match status" value="1"/>
</dbReference>
<organism evidence="1 2">
    <name type="scientific">Fodinibius roseus</name>
    <dbReference type="NCBI Taxonomy" id="1194090"/>
    <lineage>
        <taxon>Bacteria</taxon>
        <taxon>Pseudomonadati</taxon>
        <taxon>Balneolota</taxon>
        <taxon>Balneolia</taxon>
        <taxon>Balneolales</taxon>
        <taxon>Balneolaceae</taxon>
        <taxon>Fodinibius</taxon>
    </lineage>
</organism>
<keyword evidence="2" id="KW-1185">Reference proteome</keyword>
<dbReference type="STRING" id="1194090.SAMN05443144_10299"/>
<evidence type="ECO:0000313" key="2">
    <source>
        <dbReference type="Proteomes" id="UP000184041"/>
    </source>
</evidence>
<dbReference type="Proteomes" id="UP000184041">
    <property type="component" value="Unassembled WGS sequence"/>
</dbReference>
<reference evidence="1 2" key="1">
    <citation type="submission" date="2016-11" db="EMBL/GenBank/DDBJ databases">
        <authorList>
            <person name="Jaros S."/>
            <person name="Januszkiewicz K."/>
            <person name="Wedrychowicz H."/>
        </authorList>
    </citation>
    <scope>NUCLEOTIDE SEQUENCE [LARGE SCALE GENOMIC DNA]</scope>
    <source>
        <strain evidence="1 2">DSM 21986</strain>
    </source>
</reference>
<evidence type="ECO:0000313" key="1">
    <source>
        <dbReference type="EMBL" id="SHE58879.1"/>
    </source>
</evidence>
<protein>
    <submittedName>
        <fullName evidence="1">Uncharacterized protein</fullName>
    </submittedName>
</protein>
<accession>A0A1M4UQB9</accession>
<proteinExistence type="predicted"/>
<dbReference type="EMBL" id="FQUS01000002">
    <property type="protein sequence ID" value="SHE58879.1"/>
    <property type="molecule type" value="Genomic_DNA"/>
</dbReference>
<gene>
    <name evidence="1" type="ORF">SAMN05443144_10299</name>
</gene>
<dbReference type="AlphaFoldDB" id="A0A1M4UQB9"/>
<dbReference type="InterPro" id="IPR036385">
    <property type="entry name" value="RuBisCO_ssu_sf"/>
</dbReference>
<sequence length="257" mass="29894">MYARDGFSLTVIPKRRGRGVEMGKHNNFADQLSPDQVHKIFSELGIRWRDKPKNGDWVNNVENPNIARSLSVNIRTGGYVPHFDVGSNKYDEDIDYNPKGDIVKLVRIAKGFKNRTEAIKWINQIIGHPARSRMHFFSVADAELYGIKAAVILQNLRTYLDLNLAAERNIRDGRVWTYNSREALSRYHPYLSTRQIRYRLEKLIEQGVLIAKKYYKKGPTDHRLWYSINEPRYQVKNPIRANEQIACSNGQIMDMTK</sequence>
<name>A0A1M4UQB9_9BACT</name>